<protein>
    <submittedName>
        <fullName evidence="2">DUF3011 domain-containing protein</fullName>
    </submittedName>
</protein>
<name>A0ABX8WT10_9GAMM</name>
<evidence type="ECO:0000313" key="3">
    <source>
        <dbReference type="Proteomes" id="UP000824755"/>
    </source>
</evidence>
<feature type="chain" id="PRO_5046052342" evidence="1">
    <location>
        <begin position="21"/>
        <end position="179"/>
    </location>
</feature>
<gene>
    <name evidence="2" type="ORF">H8L67_05640</name>
</gene>
<evidence type="ECO:0000256" key="1">
    <source>
        <dbReference type="SAM" id="SignalP"/>
    </source>
</evidence>
<keyword evidence="3" id="KW-1185">Reference proteome</keyword>
<evidence type="ECO:0000313" key="2">
    <source>
        <dbReference type="EMBL" id="QYR53948.1"/>
    </source>
</evidence>
<dbReference type="InterPro" id="IPR021381">
    <property type="entry name" value="DUF3011"/>
</dbReference>
<proteinExistence type="predicted"/>
<dbReference type="EMBL" id="CP080544">
    <property type="protein sequence ID" value="QYR53948.1"/>
    <property type="molecule type" value="Genomic_DNA"/>
</dbReference>
<organism evidence="2 3">
    <name type="scientific">Lysobacter soyae</name>
    <dbReference type="NCBI Taxonomy" id="2764185"/>
    <lineage>
        <taxon>Bacteria</taxon>
        <taxon>Pseudomonadati</taxon>
        <taxon>Pseudomonadota</taxon>
        <taxon>Gammaproteobacteria</taxon>
        <taxon>Lysobacterales</taxon>
        <taxon>Lysobacteraceae</taxon>
        <taxon>Lysobacter</taxon>
    </lineage>
</organism>
<dbReference type="Proteomes" id="UP000824755">
    <property type="component" value="Chromosome"/>
</dbReference>
<keyword evidence="1" id="KW-0732">Signal</keyword>
<feature type="signal peptide" evidence="1">
    <location>
        <begin position="1"/>
        <end position="20"/>
    </location>
</feature>
<sequence>MQNPVVVALGLCALASTAYAQQYGNYRGGYDRGGNGQVFECASVRNDYRECAVPGRGNAVIIRQISKNACVEGRTWGQRNGTVWVQKGCRAQFQARSGWGNGRGGRWDNNNGRYGNTSSFLCESIDGRQNYCGTNTRGEVRFRRQISKSACIEGRTWGIDRRGVWVAGGCRAEFEVRGY</sequence>
<reference evidence="2 3" key="1">
    <citation type="submission" date="2021-08" db="EMBL/GenBank/DDBJ databases">
        <title>Lysobacter sp. strain CJ11 Genome sequencing and assembly.</title>
        <authorList>
            <person name="Kim I."/>
        </authorList>
    </citation>
    <scope>NUCLEOTIDE SEQUENCE [LARGE SCALE GENOMIC DNA]</scope>
    <source>
        <strain evidence="2 3">CJ11</strain>
    </source>
</reference>
<dbReference type="Pfam" id="PF11218">
    <property type="entry name" value="DUF3011"/>
    <property type="match status" value="1"/>
</dbReference>
<accession>A0ABX8WT10</accession>